<dbReference type="GO" id="GO:0006412">
    <property type="term" value="P:translation"/>
    <property type="evidence" value="ECO:0007669"/>
    <property type="project" value="InterPro"/>
</dbReference>
<keyword evidence="7" id="KW-1185">Reference proteome</keyword>
<dbReference type="SUPFAM" id="SSF52166">
    <property type="entry name" value="Ribosomal protein L4"/>
    <property type="match status" value="1"/>
</dbReference>
<dbReference type="EMBL" id="AXCN02001627">
    <property type="status" value="NOT_ANNOTATED_CDS"/>
    <property type="molecule type" value="Genomic_DNA"/>
</dbReference>
<evidence type="ECO:0000259" key="5">
    <source>
        <dbReference type="Pfam" id="PF14374"/>
    </source>
</evidence>
<accession>A0A182Q7Y8</accession>
<evidence type="ECO:0000256" key="1">
    <source>
        <dbReference type="ARBA" id="ARBA00010528"/>
    </source>
</evidence>
<feature type="compositionally biased region" description="Basic residues" evidence="4">
    <location>
        <begin position="389"/>
        <end position="398"/>
    </location>
</feature>
<dbReference type="Proteomes" id="UP000075886">
    <property type="component" value="Unassembled WGS sequence"/>
</dbReference>
<evidence type="ECO:0000256" key="2">
    <source>
        <dbReference type="ARBA" id="ARBA00022980"/>
    </source>
</evidence>
<reference evidence="7" key="1">
    <citation type="submission" date="2014-01" db="EMBL/GenBank/DDBJ databases">
        <title>The Genome Sequence of Anopheles farauti FAR1 (V2).</title>
        <authorList>
            <consortium name="The Broad Institute Genomics Platform"/>
            <person name="Neafsey D.E."/>
            <person name="Besansky N."/>
            <person name="Howell P."/>
            <person name="Walton C."/>
            <person name="Young S.K."/>
            <person name="Zeng Q."/>
            <person name="Gargeya S."/>
            <person name="Fitzgerald M."/>
            <person name="Haas B."/>
            <person name="Abouelleil A."/>
            <person name="Allen A.W."/>
            <person name="Alvarado L."/>
            <person name="Arachchi H.M."/>
            <person name="Berlin A.M."/>
            <person name="Chapman S.B."/>
            <person name="Gainer-Dewar J."/>
            <person name="Goldberg J."/>
            <person name="Griggs A."/>
            <person name="Gujja S."/>
            <person name="Hansen M."/>
            <person name="Howarth C."/>
            <person name="Imamovic A."/>
            <person name="Ireland A."/>
            <person name="Larimer J."/>
            <person name="McCowan C."/>
            <person name="Murphy C."/>
            <person name="Pearson M."/>
            <person name="Poon T.W."/>
            <person name="Priest M."/>
            <person name="Roberts A."/>
            <person name="Saif S."/>
            <person name="Shea T."/>
            <person name="Sisk P."/>
            <person name="Sykes S."/>
            <person name="Wortman J."/>
            <person name="Nusbaum C."/>
            <person name="Birren B."/>
        </authorList>
    </citation>
    <scope>NUCLEOTIDE SEQUENCE [LARGE SCALE GENOMIC DNA]</scope>
    <source>
        <strain evidence="7">FAR1</strain>
    </source>
</reference>
<dbReference type="EnsemblMetazoa" id="AFAF004844-RA">
    <property type="protein sequence ID" value="AFAF004844-PA"/>
    <property type="gene ID" value="AFAF004844"/>
</dbReference>
<proteinExistence type="inferred from homology"/>
<dbReference type="STRING" id="69004.A0A182Q7Y8"/>
<dbReference type="InterPro" id="IPR025755">
    <property type="entry name" value="Ribos_uL4_C_dom"/>
</dbReference>
<feature type="compositionally biased region" description="Basic and acidic residues" evidence="4">
    <location>
        <begin position="430"/>
        <end position="446"/>
    </location>
</feature>
<keyword evidence="3" id="KW-0687">Ribonucleoprotein</keyword>
<evidence type="ECO:0000313" key="7">
    <source>
        <dbReference type="Proteomes" id="UP000075886"/>
    </source>
</evidence>
<feature type="region of interest" description="Disordered" evidence="4">
    <location>
        <begin position="385"/>
        <end position="446"/>
    </location>
</feature>
<organism evidence="6 7">
    <name type="scientific">Anopheles farauti</name>
    <dbReference type="NCBI Taxonomy" id="69004"/>
    <lineage>
        <taxon>Eukaryota</taxon>
        <taxon>Metazoa</taxon>
        <taxon>Ecdysozoa</taxon>
        <taxon>Arthropoda</taxon>
        <taxon>Hexapoda</taxon>
        <taxon>Insecta</taxon>
        <taxon>Pterygota</taxon>
        <taxon>Neoptera</taxon>
        <taxon>Endopterygota</taxon>
        <taxon>Diptera</taxon>
        <taxon>Nematocera</taxon>
        <taxon>Culicoidea</taxon>
        <taxon>Culicidae</taxon>
        <taxon>Anophelinae</taxon>
        <taxon>Anopheles</taxon>
    </lineage>
</organism>
<comment type="similarity">
    <text evidence="1">Belongs to the universal ribosomal protein uL4 family.</text>
</comment>
<protein>
    <recommendedName>
        <fullName evidence="5">Large ribosomal subunit protein uL4 C-terminal domain-containing protein</fullName>
    </recommendedName>
</protein>
<dbReference type="InterPro" id="IPR002136">
    <property type="entry name" value="Ribosomal_uL4"/>
</dbReference>
<dbReference type="PROSITE" id="PS00939">
    <property type="entry name" value="RIBOSOMAL_L1E"/>
    <property type="match status" value="1"/>
</dbReference>
<keyword evidence="2" id="KW-0689">Ribosomal protein</keyword>
<dbReference type="FunFam" id="3.40.1370.10:FF:000002">
    <property type="entry name" value="60S ribosomal protein L4"/>
    <property type="match status" value="1"/>
</dbReference>
<dbReference type="InterPro" id="IPR023574">
    <property type="entry name" value="Ribosomal_uL4_dom_sf"/>
</dbReference>
<feature type="compositionally biased region" description="Basic and acidic residues" evidence="4">
    <location>
        <begin position="410"/>
        <end position="419"/>
    </location>
</feature>
<dbReference type="PANTHER" id="PTHR19431">
    <property type="entry name" value="60S RIBOSOMAL PROTEIN L4"/>
    <property type="match status" value="1"/>
</dbReference>
<dbReference type="VEuPathDB" id="VectorBase:AFAF004844"/>
<sequence>MSLTAARPLVSVYTDKNVAVKDKGVALPAIFKAPIRPDVVSDVSQLMRRNRRQAYAVSEAAGHQTSAESWGTGRAVARIPRVRGGGTHRSGQGAYGNMCRGGRMFAPTKTWRRWHRKININLKRYALVSALAATGVPALVQSRGHIIDGISELPLVVSDDIQKFQKTKQAVLFLRRSKVWADVQKVYKSQRLRAGRGKMRNRRRIQRRGPLVIYDRDDGLRKAFRNIPGVDTMKVTRMNLLKLAPGGHVGRLCIWTESAFAKLDALYGTWEQKSRMKKDYNLPNPIMANTDLARLLKSEEIRRVLTAPKKKVHRHVRRLNPLTNRLHMLKLNPYAAVTSRRTQLMKRLRKCERKAAKAAGKKKPLDPKDNTILFIERQKKRVVQLQKRVDKRKARIAKRQADIKSGNKPPRKERPDAKPAKKKGVKKAAKKGEKKVEKKVEKVAKK</sequence>
<dbReference type="InterPro" id="IPR045240">
    <property type="entry name" value="Ribosomal_uL4_euk/arch"/>
</dbReference>
<evidence type="ECO:0000256" key="3">
    <source>
        <dbReference type="ARBA" id="ARBA00023274"/>
    </source>
</evidence>
<feature type="domain" description="Large ribosomal subunit protein uL4 C-terminal" evidence="5">
    <location>
        <begin position="278"/>
        <end position="350"/>
    </location>
</feature>
<name>A0A182Q7Y8_9DIPT</name>
<feature type="compositionally biased region" description="Basic residues" evidence="4">
    <location>
        <begin position="420"/>
        <end position="429"/>
    </location>
</feature>
<dbReference type="GO" id="GO:0005840">
    <property type="term" value="C:ribosome"/>
    <property type="evidence" value="ECO:0007669"/>
    <property type="project" value="UniProtKB-KW"/>
</dbReference>
<evidence type="ECO:0000256" key="4">
    <source>
        <dbReference type="SAM" id="MobiDB-lite"/>
    </source>
</evidence>
<dbReference type="InterPro" id="IPR013000">
    <property type="entry name" value="Ribosomal_uL4_euk/arc_CS"/>
</dbReference>
<evidence type="ECO:0000313" key="6">
    <source>
        <dbReference type="EnsemblMetazoa" id="AFAF004844-PA"/>
    </source>
</evidence>
<dbReference type="Pfam" id="PF00573">
    <property type="entry name" value="Ribosomal_L4"/>
    <property type="match status" value="1"/>
</dbReference>
<dbReference type="AlphaFoldDB" id="A0A182Q7Y8"/>
<reference evidence="6" key="2">
    <citation type="submission" date="2020-05" db="UniProtKB">
        <authorList>
            <consortium name="EnsemblMetazoa"/>
        </authorList>
    </citation>
    <scope>IDENTIFICATION</scope>
    <source>
        <strain evidence="6">FAR1</strain>
    </source>
</reference>
<dbReference type="Gene3D" id="3.40.1370.10">
    <property type="match status" value="1"/>
</dbReference>
<dbReference type="Pfam" id="PF14374">
    <property type="entry name" value="Ribos_L4_asso_C"/>
    <property type="match status" value="1"/>
</dbReference>
<dbReference type="GO" id="GO:1990904">
    <property type="term" value="C:ribonucleoprotein complex"/>
    <property type="evidence" value="ECO:0007669"/>
    <property type="project" value="UniProtKB-KW"/>
</dbReference>
<dbReference type="GO" id="GO:0003735">
    <property type="term" value="F:structural constituent of ribosome"/>
    <property type="evidence" value="ECO:0007669"/>
    <property type="project" value="InterPro"/>
</dbReference>